<evidence type="ECO:0000256" key="9">
    <source>
        <dbReference type="ARBA" id="ARBA00023224"/>
    </source>
</evidence>
<dbReference type="GeneTree" id="ENSGT01040000240444"/>
<dbReference type="GO" id="GO:0045671">
    <property type="term" value="P:negative regulation of osteoclast differentiation"/>
    <property type="evidence" value="ECO:0007669"/>
    <property type="project" value="Ensembl"/>
</dbReference>
<proteinExistence type="inferred from homology"/>
<feature type="transmembrane region" description="Helical" evidence="11">
    <location>
        <begin position="169"/>
        <end position="193"/>
    </location>
</feature>
<dbReference type="PROSITE" id="PS50262">
    <property type="entry name" value="G_PROTEIN_RECEP_F1_2"/>
    <property type="match status" value="1"/>
</dbReference>
<feature type="transmembrane region" description="Helical" evidence="11">
    <location>
        <begin position="259"/>
        <end position="282"/>
    </location>
</feature>
<keyword evidence="8" id="KW-0325">Glycoprotein</keyword>
<evidence type="ECO:0000313" key="14">
    <source>
        <dbReference type="Proteomes" id="UP000694392"/>
    </source>
</evidence>
<evidence type="ECO:0000256" key="10">
    <source>
        <dbReference type="RuleBase" id="RU000688"/>
    </source>
</evidence>
<name>A0A8D0HI72_SPHPU</name>
<dbReference type="SUPFAM" id="SSF81321">
    <property type="entry name" value="Family A G protein-coupled receptor-like"/>
    <property type="match status" value="1"/>
</dbReference>
<feature type="transmembrane region" description="Helical" evidence="11">
    <location>
        <begin position="23"/>
        <end position="46"/>
    </location>
</feature>
<evidence type="ECO:0000259" key="12">
    <source>
        <dbReference type="PROSITE" id="PS50262"/>
    </source>
</evidence>
<keyword evidence="5 10" id="KW-0297">G-protein coupled receptor</keyword>
<dbReference type="PRINTS" id="PR00237">
    <property type="entry name" value="GPCRRHODOPSN"/>
</dbReference>
<dbReference type="FunFam" id="1.20.1070.10:FF:000142">
    <property type="entry name" value="G protein-coupled receptor 55"/>
    <property type="match status" value="1"/>
</dbReference>
<dbReference type="OMA" id="TCFHNMS"/>
<comment type="similarity">
    <text evidence="10">Belongs to the G-protein coupled receptor 1 family.</text>
</comment>
<keyword evidence="14" id="KW-1185">Reference proteome</keyword>
<evidence type="ECO:0000256" key="1">
    <source>
        <dbReference type="ARBA" id="ARBA00004651"/>
    </source>
</evidence>
<keyword evidence="6 11" id="KW-0472">Membrane</keyword>
<comment type="subcellular location">
    <subcellularLocation>
        <location evidence="1">Cell membrane</location>
        <topology evidence="1">Multi-pass membrane protein</topology>
    </subcellularLocation>
</comment>
<evidence type="ECO:0000256" key="8">
    <source>
        <dbReference type="ARBA" id="ARBA00023180"/>
    </source>
</evidence>
<dbReference type="GO" id="GO:0070374">
    <property type="term" value="P:positive regulation of ERK1 and ERK2 cascade"/>
    <property type="evidence" value="ECO:0007669"/>
    <property type="project" value="Ensembl"/>
</dbReference>
<feature type="transmembrane region" description="Helical" evidence="11">
    <location>
        <begin position="53"/>
        <end position="72"/>
    </location>
</feature>
<feature type="transmembrane region" description="Helical" evidence="11">
    <location>
        <begin position="92"/>
        <end position="109"/>
    </location>
</feature>
<keyword evidence="4 11" id="KW-1133">Transmembrane helix</keyword>
<sequence length="304" mass="34939">PYQPKECSFDHIDSLMKKLQLVISIPILIFGLSLNLLAICIFCCFLKKWTESSIYMVNLAFADLLLLLSLPFKMYFSREGGQWSLCMLTKALYFVNMYGSIFIIASISMDRYIAINHPFKAKLLRSPKKAWVVCGFIWIIVWLSSIPIYDFHNTDKVSCFHNMSDKAWGIPTILSVEIFGFLIPLTVVAYCSIKIIQTLLRYKKEGEMLAEQMACVRIIAANLMVFIVSFTPVHLGIFLQFLVRQHVIVDCSVKQGISFFLQMTLCLANVNCCLDAICYYFAAKEFRKNWVQRPSFSLKLVLDD</sequence>
<dbReference type="GO" id="GO:0004949">
    <property type="term" value="F:cannabinoid receptor activity"/>
    <property type="evidence" value="ECO:0007669"/>
    <property type="project" value="Ensembl"/>
</dbReference>
<dbReference type="Gene3D" id="1.20.1070.10">
    <property type="entry name" value="Rhodopsin 7-helix transmembrane proteins"/>
    <property type="match status" value="1"/>
</dbReference>
<evidence type="ECO:0000256" key="6">
    <source>
        <dbReference type="ARBA" id="ARBA00023136"/>
    </source>
</evidence>
<dbReference type="Proteomes" id="UP000694392">
    <property type="component" value="Unplaced"/>
</dbReference>
<evidence type="ECO:0000256" key="3">
    <source>
        <dbReference type="ARBA" id="ARBA00022692"/>
    </source>
</evidence>
<gene>
    <name evidence="13" type="primary">GPR55</name>
</gene>
<evidence type="ECO:0000256" key="4">
    <source>
        <dbReference type="ARBA" id="ARBA00022989"/>
    </source>
</evidence>
<evidence type="ECO:0000313" key="13">
    <source>
        <dbReference type="Ensembl" id="ENSSPUP00000022368.1"/>
    </source>
</evidence>
<dbReference type="InterPro" id="IPR017452">
    <property type="entry name" value="GPCR_Rhodpsn_7TM"/>
</dbReference>
<protein>
    <submittedName>
        <fullName evidence="13">G protein-coupled receptor 55</fullName>
    </submittedName>
</protein>
<dbReference type="GO" id="GO:0035025">
    <property type="term" value="P:positive regulation of Rho protein signal transduction"/>
    <property type="evidence" value="ECO:0007669"/>
    <property type="project" value="Ensembl"/>
</dbReference>
<evidence type="ECO:0000256" key="5">
    <source>
        <dbReference type="ARBA" id="ARBA00023040"/>
    </source>
</evidence>
<feature type="transmembrane region" description="Helical" evidence="11">
    <location>
        <begin position="214"/>
        <end position="239"/>
    </location>
</feature>
<evidence type="ECO:0000256" key="2">
    <source>
        <dbReference type="ARBA" id="ARBA00022475"/>
    </source>
</evidence>
<evidence type="ECO:0000256" key="7">
    <source>
        <dbReference type="ARBA" id="ARBA00023170"/>
    </source>
</evidence>
<dbReference type="Ensembl" id="ENSSPUT00000023840.1">
    <property type="protein sequence ID" value="ENSSPUP00000022368.1"/>
    <property type="gene ID" value="ENSSPUG00000017170.1"/>
</dbReference>
<dbReference type="PANTHER" id="PTHR24232:SF56">
    <property type="entry name" value="G-PROTEIN COUPLED RECEPTOR 55"/>
    <property type="match status" value="1"/>
</dbReference>
<keyword evidence="7 10" id="KW-0675">Receptor</keyword>
<accession>A0A8D0HI72</accession>
<dbReference type="GO" id="GO:0007200">
    <property type="term" value="P:phospholipase C-activating G protein-coupled receptor signaling pathway"/>
    <property type="evidence" value="ECO:0007669"/>
    <property type="project" value="Ensembl"/>
</dbReference>
<dbReference type="PROSITE" id="PS00237">
    <property type="entry name" value="G_PROTEIN_RECEP_F1_1"/>
    <property type="match status" value="1"/>
</dbReference>
<dbReference type="PANTHER" id="PTHR24232">
    <property type="entry name" value="G-PROTEIN COUPLED RECEPTOR"/>
    <property type="match status" value="1"/>
</dbReference>
<dbReference type="Pfam" id="PF00001">
    <property type="entry name" value="7tm_1"/>
    <property type="match status" value="1"/>
</dbReference>
<dbReference type="GO" id="GO:0045453">
    <property type="term" value="P:bone resorption"/>
    <property type="evidence" value="ECO:0007669"/>
    <property type="project" value="Ensembl"/>
</dbReference>
<feature type="domain" description="G-protein coupled receptors family 1 profile" evidence="12">
    <location>
        <begin position="34"/>
        <end position="279"/>
    </location>
</feature>
<dbReference type="GO" id="GO:0005886">
    <property type="term" value="C:plasma membrane"/>
    <property type="evidence" value="ECO:0007669"/>
    <property type="project" value="UniProtKB-SubCell"/>
</dbReference>
<keyword evidence="9 10" id="KW-0807">Transducer</keyword>
<organism evidence="13 14">
    <name type="scientific">Sphenodon punctatus</name>
    <name type="common">Tuatara</name>
    <name type="synonym">Hatteria punctata</name>
    <dbReference type="NCBI Taxonomy" id="8508"/>
    <lineage>
        <taxon>Eukaryota</taxon>
        <taxon>Metazoa</taxon>
        <taxon>Chordata</taxon>
        <taxon>Craniata</taxon>
        <taxon>Vertebrata</taxon>
        <taxon>Euteleostomi</taxon>
        <taxon>Lepidosauria</taxon>
        <taxon>Sphenodontia</taxon>
        <taxon>Sphenodontidae</taxon>
        <taxon>Sphenodon</taxon>
    </lineage>
</organism>
<keyword evidence="3 10" id="KW-0812">Transmembrane</keyword>
<dbReference type="AlphaFoldDB" id="A0A8D0HI72"/>
<reference evidence="13" key="1">
    <citation type="submission" date="2025-08" db="UniProtKB">
        <authorList>
            <consortium name="Ensembl"/>
        </authorList>
    </citation>
    <scope>IDENTIFICATION</scope>
</reference>
<reference evidence="13" key="2">
    <citation type="submission" date="2025-09" db="UniProtKB">
        <authorList>
            <consortium name="Ensembl"/>
        </authorList>
    </citation>
    <scope>IDENTIFICATION</scope>
</reference>
<evidence type="ECO:0000256" key="11">
    <source>
        <dbReference type="SAM" id="Phobius"/>
    </source>
</evidence>
<dbReference type="InterPro" id="IPR000276">
    <property type="entry name" value="GPCR_Rhodpsn"/>
</dbReference>
<feature type="transmembrane region" description="Helical" evidence="11">
    <location>
        <begin position="130"/>
        <end position="149"/>
    </location>
</feature>
<keyword evidence="2" id="KW-1003">Cell membrane</keyword>